<sequence>MILYEVLTLYAVAIALNRTVGEETRLGHLILPAGVQLALPTILAQQDPELWGNDATELKPERFCEGVSKATKNQVSFFPFGRGPRICIGQNFALLEAKMAVAIIFQRFSFHLSPSYSHAPRSVITIQPEHGGKNSFIWIGPIPRVNITNPVHIKEVFTKINEFQKVKMLPQFNVLIPGLVSYEGDKWAKHRKIINPAFHQEKLKLMLPVFYQCCNEMIEKWEKLITTKESCELDVCSYLQNLSRDCISRAAFGSNHEQGKRIFQLLKELSILIMQAAQTVYIPGWRFLPTKANQRIKEIDREIQASLKSMISKRENAMKAREATNDDLLGLLIESNLRETKERLSIQDVIDECKLFYFAGQETTSVLLVWTMILLSKYPHWQAQAREEVLQVFGGKKPEFDGLNHLKVVTMILYEVLRLYPVGIAFTRTVSEETRLGDLILPAGVQIALPIILVQQDPELWGKDAAEFKPERFCEGVSKATKNQVSFFPFGWGHRICIGQNFALLEAKMAVAIILQHFSFQLSPSYSHAPHSIITIQPEHGAQLILRKL</sequence>
<protein>
    <recommendedName>
        <fullName evidence="15">Cytochrome P450</fullName>
    </recommendedName>
</protein>
<dbReference type="GO" id="GO:0004497">
    <property type="term" value="F:monooxygenase activity"/>
    <property type="evidence" value="ECO:0007669"/>
    <property type="project" value="UniProtKB-KW"/>
</dbReference>
<proteinExistence type="inferred from homology"/>
<dbReference type="InterPro" id="IPR036396">
    <property type="entry name" value="Cyt_P450_sf"/>
</dbReference>
<gene>
    <name evidence="13" type="ORF">GH714_014903</name>
</gene>
<evidence type="ECO:0000256" key="10">
    <source>
        <dbReference type="ARBA" id="ARBA00023136"/>
    </source>
</evidence>
<evidence type="ECO:0000313" key="14">
    <source>
        <dbReference type="Proteomes" id="UP000467840"/>
    </source>
</evidence>
<evidence type="ECO:0000313" key="13">
    <source>
        <dbReference type="EMBL" id="KAF2286349.1"/>
    </source>
</evidence>
<dbReference type="Pfam" id="PF00067">
    <property type="entry name" value="p450"/>
    <property type="match status" value="2"/>
</dbReference>
<evidence type="ECO:0000256" key="4">
    <source>
        <dbReference type="ARBA" id="ARBA00022692"/>
    </source>
</evidence>
<dbReference type="AlphaFoldDB" id="A0A6A6KFR4"/>
<dbReference type="PANTHER" id="PTHR24282">
    <property type="entry name" value="CYTOCHROME P450 FAMILY MEMBER"/>
    <property type="match status" value="1"/>
</dbReference>
<keyword evidence="5 11" id="KW-0479">Metal-binding</keyword>
<dbReference type="FunFam" id="1.10.630.10:FF:000029">
    <property type="entry name" value="Cytochrome P450 734A1"/>
    <property type="match status" value="1"/>
</dbReference>
<dbReference type="InterPro" id="IPR001128">
    <property type="entry name" value="Cyt_P450"/>
</dbReference>
<dbReference type="CDD" id="cd20642">
    <property type="entry name" value="CYP72"/>
    <property type="match status" value="1"/>
</dbReference>
<dbReference type="InterPro" id="IPR002401">
    <property type="entry name" value="Cyt_P450_E_grp-I"/>
</dbReference>
<keyword evidence="4" id="KW-0812">Transmembrane</keyword>
<dbReference type="Gene3D" id="1.10.630.10">
    <property type="entry name" value="Cytochrome P450"/>
    <property type="match status" value="2"/>
</dbReference>
<dbReference type="InterPro" id="IPR050665">
    <property type="entry name" value="Cytochrome_P450_Monooxygen"/>
</dbReference>
<comment type="subcellular location">
    <subcellularLocation>
        <location evidence="1">Membrane</location>
        <topology evidence="1">Single-pass membrane protein</topology>
    </subcellularLocation>
</comment>
<dbReference type="EMBL" id="JAAGAX010000017">
    <property type="protein sequence ID" value="KAF2286349.1"/>
    <property type="molecule type" value="Genomic_DNA"/>
</dbReference>
<evidence type="ECO:0000256" key="11">
    <source>
        <dbReference type="PIRSR" id="PIRSR602401-1"/>
    </source>
</evidence>
<name>A0A6A6KFR4_HEVBR</name>
<evidence type="ECO:0000256" key="6">
    <source>
        <dbReference type="ARBA" id="ARBA00022989"/>
    </source>
</evidence>
<dbReference type="InterPro" id="IPR017972">
    <property type="entry name" value="Cyt_P450_CS"/>
</dbReference>
<evidence type="ECO:0000256" key="8">
    <source>
        <dbReference type="ARBA" id="ARBA00023004"/>
    </source>
</evidence>
<evidence type="ECO:0008006" key="15">
    <source>
        <dbReference type="Google" id="ProtNLM"/>
    </source>
</evidence>
<evidence type="ECO:0000256" key="1">
    <source>
        <dbReference type="ARBA" id="ARBA00004167"/>
    </source>
</evidence>
<keyword evidence="10" id="KW-0472">Membrane</keyword>
<keyword evidence="7 12" id="KW-0560">Oxidoreductase</keyword>
<dbReference type="PRINTS" id="PR00385">
    <property type="entry name" value="P450"/>
</dbReference>
<evidence type="ECO:0000256" key="3">
    <source>
        <dbReference type="ARBA" id="ARBA00022617"/>
    </source>
</evidence>
<dbReference type="GO" id="GO:0016705">
    <property type="term" value="F:oxidoreductase activity, acting on paired donors, with incorporation or reduction of molecular oxygen"/>
    <property type="evidence" value="ECO:0007669"/>
    <property type="project" value="InterPro"/>
</dbReference>
<dbReference type="GO" id="GO:0005506">
    <property type="term" value="F:iron ion binding"/>
    <property type="evidence" value="ECO:0007669"/>
    <property type="project" value="InterPro"/>
</dbReference>
<dbReference type="PANTHER" id="PTHR24282:SF255">
    <property type="entry name" value="CYTOCHROME P450 72A11-RELATED"/>
    <property type="match status" value="1"/>
</dbReference>
<dbReference type="SUPFAM" id="SSF48264">
    <property type="entry name" value="Cytochrome P450"/>
    <property type="match status" value="2"/>
</dbReference>
<evidence type="ECO:0000256" key="12">
    <source>
        <dbReference type="RuleBase" id="RU000461"/>
    </source>
</evidence>
<dbReference type="GO" id="GO:0020037">
    <property type="term" value="F:heme binding"/>
    <property type="evidence" value="ECO:0007669"/>
    <property type="project" value="InterPro"/>
</dbReference>
<keyword evidence="8 11" id="KW-0408">Iron</keyword>
<keyword evidence="9 12" id="KW-0503">Monooxygenase</keyword>
<dbReference type="PROSITE" id="PS00086">
    <property type="entry name" value="CYTOCHROME_P450"/>
    <property type="match status" value="2"/>
</dbReference>
<evidence type="ECO:0000256" key="7">
    <source>
        <dbReference type="ARBA" id="ARBA00023002"/>
    </source>
</evidence>
<comment type="similarity">
    <text evidence="2 12">Belongs to the cytochrome P450 family.</text>
</comment>
<comment type="cofactor">
    <cofactor evidence="11">
        <name>heme</name>
        <dbReference type="ChEBI" id="CHEBI:30413"/>
    </cofactor>
</comment>
<keyword evidence="6" id="KW-1133">Transmembrane helix</keyword>
<dbReference type="Proteomes" id="UP000467840">
    <property type="component" value="Chromosome 3"/>
</dbReference>
<accession>A0A6A6KFR4</accession>
<feature type="binding site" description="axial binding residue" evidence="11">
    <location>
        <position position="497"/>
    </location>
    <ligand>
        <name>heme</name>
        <dbReference type="ChEBI" id="CHEBI:30413"/>
    </ligand>
    <ligandPart>
        <name>Fe</name>
        <dbReference type="ChEBI" id="CHEBI:18248"/>
    </ligandPart>
</feature>
<evidence type="ECO:0000256" key="5">
    <source>
        <dbReference type="ARBA" id="ARBA00022723"/>
    </source>
</evidence>
<comment type="caution">
    <text evidence="13">The sequence shown here is derived from an EMBL/GenBank/DDBJ whole genome shotgun (WGS) entry which is preliminary data.</text>
</comment>
<dbReference type="PRINTS" id="PR00463">
    <property type="entry name" value="EP450I"/>
</dbReference>
<keyword evidence="14" id="KW-1185">Reference proteome</keyword>
<dbReference type="GO" id="GO:0016020">
    <property type="term" value="C:membrane"/>
    <property type="evidence" value="ECO:0007669"/>
    <property type="project" value="UniProtKB-SubCell"/>
</dbReference>
<organism evidence="13 14">
    <name type="scientific">Hevea brasiliensis</name>
    <name type="common">Para rubber tree</name>
    <name type="synonym">Siphonia brasiliensis</name>
    <dbReference type="NCBI Taxonomy" id="3981"/>
    <lineage>
        <taxon>Eukaryota</taxon>
        <taxon>Viridiplantae</taxon>
        <taxon>Streptophyta</taxon>
        <taxon>Embryophyta</taxon>
        <taxon>Tracheophyta</taxon>
        <taxon>Spermatophyta</taxon>
        <taxon>Magnoliopsida</taxon>
        <taxon>eudicotyledons</taxon>
        <taxon>Gunneridae</taxon>
        <taxon>Pentapetalae</taxon>
        <taxon>rosids</taxon>
        <taxon>fabids</taxon>
        <taxon>Malpighiales</taxon>
        <taxon>Euphorbiaceae</taxon>
        <taxon>Crotonoideae</taxon>
        <taxon>Micrandreae</taxon>
        <taxon>Hevea</taxon>
    </lineage>
</organism>
<reference evidence="13 14" key="1">
    <citation type="journal article" date="2020" name="Mol. Plant">
        <title>The Chromosome-Based Rubber Tree Genome Provides New Insights into Spurge Genome Evolution and Rubber Biosynthesis.</title>
        <authorList>
            <person name="Liu J."/>
            <person name="Shi C."/>
            <person name="Shi C.C."/>
            <person name="Li W."/>
            <person name="Zhang Q.J."/>
            <person name="Zhang Y."/>
            <person name="Li K."/>
            <person name="Lu H.F."/>
            <person name="Shi C."/>
            <person name="Zhu S.T."/>
            <person name="Xiao Z.Y."/>
            <person name="Nan H."/>
            <person name="Yue Y."/>
            <person name="Zhu X.G."/>
            <person name="Wu Y."/>
            <person name="Hong X.N."/>
            <person name="Fan G.Y."/>
            <person name="Tong Y."/>
            <person name="Zhang D."/>
            <person name="Mao C.L."/>
            <person name="Liu Y.L."/>
            <person name="Hao S.J."/>
            <person name="Liu W.Q."/>
            <person name="Lv M.Q."/>
            <person name="Zhang H.B."/>
            <person name="Liu Y."/>
            <person name="Hu-Tang G.R."/>
            <person name="Wang J.P."/>
            <person name="Wang J.H."/>
            <person name="Sun Y.H."/>
            <person name="Ni S.B."/>
            <person name="Chen W.B."/>
            <person name="Zhang X.C."/>
            <person name="Jiao Y.N."/>
            <person name="Eichler E.E."/>
            <person name="Li G.H."/>
            <person name="Liu X."/>
            <person name="Gao L.Z."/>
        </authorList>
    </citation>
    <scope>NUCLEOTIDE SEQUENCE [LARGE SCALE GENOMIC DNA]</scope>
    <source>
        <strain evidence="14">cv. GT1</strain>
        <tissue evidence="13">Leaf</tissue>
    </source>
</reference>
<keyword evidence="3 11" id="KW-0349">Heme</keyword>
<evidence type="ECO:0000256" key="2">
    <source>
        <dbReference type="ARBA" id="ARBA00010617"/>
    </source>
</evidence>
<evidence type="ECO:0000256" key="9">
    <source>
        <dbReference type="ARBA" id="ARBA00023033"/>
    </source>
</evidence>